<dbReference type="InterPro" id="IPR042268">
    <property type="entry name" value="BamC_C"/>
</dbReference>
<dbReference type="Pfam" id="PF06804">
    <property type="entry name" value="Lipoprotein_18"/>
    <property type="match status" value="1"/>
</dbReference>
<sequence length="362" mass="40482">MKHLVKLSVLTVAIAGASGCGWLYGEKGYFRDRSDDYLKDRVAPVMQVPAGVETRPLDPLLAIPSHVPLPSTTPGEYEVPRPTALRLKENTSEFSLQKQGERRWVIAQRLPSEMWPATRQYFEDNGFNLTRERPQTGELDASWSQLSQLSAGLQSRLNSRVQNLSPTQHLAVRIEPGVQRNTSELHISAAPSSPSLEGALLDELMLALARNEERGGSVSLLAGGERPQGQQFDSPGRVSYSEDGNGMPLLNLDTDFNRAWSSVGRALEEADIRVDDLNRTQGIYYINIAEGSRKKAEEKKGWFSGAFSSDEKYDENTPGERYQLRLSQYGERIQINLEKSIETAAPAEVSREVLQRIQEYLY</sequence>
<organism evidence="2 3">
    <name type="scientific">Atopomonas hussainii</name>
    <dbReference type="NCBI Taxonomy" id="1429083"/>
    <lineage>
        <taxon>Bacteria</taxon>
        <taxon>Pseudomonadati</taxon>
        <taxon>Pseudomonadota</taxon>
        <taxon>Gammaproteobacteria</taxon>
        <taxon>Pseudomonadales</taxon>
        <taxon>Pseudomonadaceae</taxon>
        <taxon>Atopomonas</taxon>
    </lineage>
</organism>
<feature type="region of interest" description="Disordered" evidence="1">
    <location>
        <begin position="220"/>
        <end position="239"/>
    </location>
</feature>
<proteinExistence type="predicted"/>
<evidence type="ECO:0000256" key="1">
    <source>
        <dbReference type="SAM" id="MobiDB-lite"/>
    </source>
</evidence>
<dbReference type="EMBL" id="FOAS01000020">
    <property type="protein sequence ID" value="SEL74605.1"/>
    <property type="molecule type" value="Genomic_DNA"/>
</dbReference>
<keyword evidence="3" id="KW-1185">Reference proteome</keyword>
<evidence type="ECO:0000313" key="3">
    <source>
        <dbReference type="Proteomes" id="UP000185766"/>
    </source>
</evidence>
<reference evidence="2 3" key="1">
    <citation type="submission" date="2016-10" db="EMBL/GenBank/DDBJ databases">
        <authorList>
            <person name="de Groot N.N."/>
        </authorList>
    </citation>
    <scope>NUCLEOTIDE SEQUENCE [LARGE SCALE GENOMIC DNA]</scope>
    <source>
        <strain evidence="2 3">JCM 19513</strain>
    </source>
</reference>
<gene>
    <name evidence="2" type="ORF">SAMN05216214_12013</name>
</gene>
<protein>
    <submittedName>
        <fullName evidence="2">Outer membrane protein assembly factor BamC</fullName>
    </submittedName>
</protein>
<dbReference type="InterPro" id="IPR010653">
    <property type="entry name" value="NlpB/DapX"/>
</dbReference>
<accession>A0A1H7SQ86</accession>
<dbReference type="Proteomes" id="UP000185766">
    <property type="component" value="Unassembled WGS sequence"/>
</dbReference>
<dbReference type="Gene3D" id="3.30.310.170">
    <property type="entry name" value="Outer membrane protein assembly factor BamC"/>
    <property type="match status" value="1"/>
</dbReference>
<dbReference type="RefSeq" id="WP_074870476.1">
    <property type="nucleotide sequence ID" value="NZ_FOAS01000020.1"/>
</dbReference>
<name>A0A1H7SQ86_9GAMM</name>
<evidence type="ECO:0000313" key="2">
    <source>
        <dbReference type="EMBL" id="SEL74605.1"/>
    </source>
</evidence>
<dbReference type="AlphaFoldDB" id="A0A1H7SQ86"/>
<dbReference type="PROSITE" id="PS51257">
    <property type="entry name" value="PROKAR_LIPOPROTEIN"/>
    <property type="match status" value="1"/>
</dbReference>
<dbReference type="STRING" id="1429083.GCA_001885685_00214"/>